<accession>A0AAW2DH87</accession>
<keyword evidence="2" id="KW-1185">Reference proteome</keyword>
<protein>
    <submittedName>
        <fullName evidence="1">Uncharacterized protein</fullName>
    </submittedName>
</protein>
<comment type="caution">
    <text evidence="1">The sequence shown here is derived from an EMBL/GenBank/DDBJ whole genome shotgun (WGS) entry which is preliminary data.</text>
</comment>
<organism evidence="1 2">
    <name type="scientific">Lithocarpus litseifolius</name>
    <dbReference type="NCBI Taxonomy" id="425828"/>
    <lineage>
        <taxon>Eukaryota</taxon>
        <taxon>Viridiplantae</taxon>
        <taxon>Streptophyta</taxon>
        <taxon>Embryophyta</taxon>
        <taxon>Tracheophyta</taxon>
        <taxon>Spermatophyta</taxon>
        <taxon>Magnoliopsida</taxon>
        <taxon>eudicotyledons</taxon>
        <taxon>Gunneridae</taxon>
        <taxon>Pentapetalae</taxon>
        <taxon>rosids</taxon>
        <taxon>fabids</taxon>
        <taxon>Fagales</taxon>
        <taxon>Fagaceae</taxon>
        <taxon>Lithocarpus</taxon>
    </lineage>
</organism>
<dbReference type="EMBL" id="JAZDWU010000003">
    <property type="protein sequence ID" value="KAL0009073.1"/>
    <property type="molecule type" value="Genomic_DNA"/>
</dbReference>
<dbReference type="GO" id="GO:0006355">
    <property type="term" value="P:regulation of DNA-templated transcription"/>
    <property type="evidence" value="ECO:0007669"/>
    <property type="project" value="InterPro"/>
</dbReference>
<dbReference type="InterPro" id="IPR036093">
    <property type="entry name" value="NAC_dom_sf"/>
</dbReference>
<evidence type="ECO:0000313" key="1">
    <source>
        <dbReference type="EMBL" id="KAL0009073.1"/>
    </source>
</evidence>
<evidence type="ECO:0000313" key="2">
    <source>
        <dbReference type="Proteomes" id="UP001459277"/>
    </source>
</evidence>
<name>A0AAW2DH87_9ROSI</name>
<dbReference type="AlphaFoldDB" id="A0AAW2DH87"/>
<gene>
    <name evidence="1" type="ORF">SO802_010575</name>
</gene>
<proteinExistence type="predicted"/>
<dbReference type="Proteomes" id="UP001459277">
    <property type="component" value="Unassembled WGS sequence"/>
</dbReference>
<dbReference type="Gene3D" id="2.170.150.80">
    <property type="entry name" value="NAC domain"/>
    <property type="match status" value="1"/>
</dbReference>
<reference evidence="1 2" key="1">
    <citation type="submission" date="2024-01" db="EMBL/GenBank/DDBJ databases">
        <title>A telomere-to-telomere, gap-free genome of sweet tea (Lithocarpus litseifolius).</title>
        <authorList>
            <person name="Zhou J."/>
        </authorList>
    </citation>
    <scope>NUCLEOTIDE SEQUENCE [LARGE SCALE GENOMIC DNA]</scope>
    <source>
        <strain evidence="1">Zhou-2022a</strain>
        <tissue evidence="1">Leaf</tissue>
    </source>
</reference>
<dbReference type="GO" id="GO:0003677">
    <property type="term" value="F:DNA binding"/>
    <property type="evidence" value="ECO:0007669"/>
    <property type="project" value="InterPro"/>
</dbReference>
<sequence length="81" mass="9636">MYDLPPGSMEKPMFEDAMNYVIECDVFGDPNAWIKVFQETHMVRLYFCTKLKKRNQKGKRIERSTHCGTWRCQKMKSVLLT</sequence>